<comment type="caution">
    <text evidence="1">The sequence shown here is derived from an EMBL/GenBank/DDBJ whole genome shotgun (WGS) entry which is preliminary data.</text>
</comment>
<sequence>MSMDIDAIPADVLAYSASCNPPRRAKRARTTSLADSADKPKPALPVLAPAVRPRPTSGTAADTEEDVPDIPAPKRRGRKPSTLSRAARESLRRENHSRIEKARRTKINDALATLRALVPSDTRTQPIGDNESDEEDEEEYEDGKKQAKPKSKQEKEFKLEILIKTVTYVQELQERVRMLEEGCSSRRSNLPARSAGSASSMTVRTPTMRSSPQRDNDESEALPRNRLPSISSWLPNAHLSPSLLPTDAHRAPAMQLLTPPTSATLQPMSSPQLPPALSLDLGAPNALAKSFTSLVQRPKPASQSPPWTPEDESAASLLLHIKAASLSPVIAKRGSEVKGDIPRVQTPGSLLGMSI</sequence>
<reference evidence="1" key="1">
    <citation type="submission" date="2021-02" db="EMBL/GenBank/DDBJ databases">
        <authorList>
            <consortium name="DOE Joint Genome Institute"/>
            <person name="Ahrendt S."/>
            <person name="Looney B.P."/>
            <person name="Miyauchi S."/>
            <person name="Morin E."/>
            <person name="Drula E."/>
            <person name="Courty P.E."/>
            <person name="Chicoki N."/>
            <person name="Fauchery L."/>
            <person name="Kohler A."/>
            <person name="Kuo A."/>
            <person name="Labutti K."/>
            <person name="Pangilinan J."/>
            <person name="Lipzen A."/>
            <person name="Riley R."/>
            <person name="Andreopoulos W."/>
            <person name="He G."/>
            <person name="Johnson J."/>
            <person name="Barry K.W."/>
            <person name="Grigoriev I.V."/>
            <person name="Nagy L."/>
            <person name="Hibbett D."/>
            <person name="Henrissat B."/>
            <person name="Matheny P.B."/>
            <person name="Labbe J."/>
            <person name="Martin F."/>
        </authorList>
    </citation>
    <scope>NUCLEOTIDE SEQUENCE</scope>
    <source>
        <strain evidence="1">FP105234-sp</strain>
    </source>
</reference>
<proteinExistence type="predicted"/>
<organism evidence="1 2">
    <name type="scientific">Auriscalpium vulgare</name>
    <dbReference type="NCBI Taxonomy" id="40419"/>
    <lineage>
        <taxon>Eukaryota</taxon>
        <taxon>Fungi</taxon>
        <taxon>Dikarya</taxon>
        <taxon>Basidiomycota</taxon>
        <taxon>Agaricomycotina</taxon>
        <taxon>Agaricomycetes</taxon>
        <taxon>Russulales</taxon>
        <taxon>Auriscalpiaceae</taxon>
        <taxon>Auriscalpium</taxon>
    </lineage>
</organism>
<evidence type="ECO:0000313" key="1">
    <source>
        <dbReference type="EMBL" id="KAI0046786.1"/>
    </source>
</evidence>
<evidence type="ECO:0000313" key="2">
    <source>
        <dbReference type="Proteomes" id="UP000814033"/>
    </source>
</evidence>
<gene>
    <name evidence="1" type="ORF">FA95DRAFT_1582911</name>
</gene>
<protein>
    <submittedName>
        <fullName evidence="1">Uncharacterized protein</fullName>
    </submittedName>
</protein>
<keyword evidence="2" id="KW-1185">Reference proteome</keyword>
<accession>A0ACB8RT37</accession>
<name>A0ACB8RT37_9AGAM</name>
<dbReference type="Proteomes" id="UP000814033">
    <property type="component" value="Unassembled WGS sequence"/>
</dbReference>
<reference evidence="1" key="2">
    <citation type="journal article" date="2022" name="New Phytol.">
        <title>Evolutionary transition to the ectomycorrhizal habit in the genomes of a hyperdiverse lineage of mushroom-forming fungi.</title>
        <authorList>
            <person name="Looney B."/>
            <person name="Miyauchi S."/>
            <person name="Morin E."/>
            <person name="Drula E."/>
            <person name="Courty P.E."/>
            <person name="Kohler A."/>
            <person name="Kuo A."/>
            <person name="LaButti K."/>
            <person name="Pangilinan J."/>
            <person name="Lipzen A."/>
            <person name="Riley R."/>
            <person name="Andreopoulos W."/>
            <person name="He G."/>
            <person name="Johnson J."/>
            <person name="Nolan M."/>
            <person name="Tritt A."/>
            <person name="Barry K.W."/>
            <person name="Grigoriev I.V."/>
            <person name="Nagy L.G."/>
            <person name="Hibbett D."/>
            <person name="Henrissat B."/>
            <person name="Matheny P.B."/>
            <person name="Labbe J."/>
            <person name="Martin F.M."/>
        </authorList>
    </citation>
    <scope>NUCLEOTIDE SEQUENCE</scope>
    <source>
        <strain evidence="1">FP105234-sp</strain>
    </source>
</reference>
<dbReference type="EMBL" id="MU275917">
    <property type="protein sequence ID" value="KAI0046786.1"/>
    <property type="molecule type" value="Genomic_DNA"/>
</dbReference>